<dbReference type="Pfam" id="PF11056">
    <property type="entry name" value="UvsY"/>
    <property type="match status" value="1"/>
</dbReference>
<reference evidence="1" key="1">
    <citation type="submission" date="2020-04" db="EMBL/GenBank/DDBJ databases">
        <authorList>
            <person name="Chiriac C."/>
            <person name="Salcher M."/>
            <person name="Ghai R."/>
            <person name="Kavagutti S V."/>
        </authorList>
    </citation>
    <scope>NUCLEOTIDE SEQUENCE</scope>
</reference>
<sequence length="145" mass="17155">MNIEQIQDMWELDAEIDDSHLGEASTSIPKLHSKYLKLLIAVKLKLAKNNSDYNTLRQTKFRYYRGELSRDELKEFGWDQWQGVKPLKNEMEEFLHGDTDLNNQKLRIEYLNTMIYLLESIMNSIKNRGWDIKNGIAWKQFLAGN</sequence>
<dbReference type="EMBL" id="LR796186">
    <property type="protein sequence ID" value="CAB4125337.1"/>
    <property type="molecule type" value="Genomic_DNA"/>
</dbReference>
<organism evidence="1">
    <name type="scientific">uncultured Caudovirales phage</name>
    <dbReference type="NCBI Taxonomy" id="2100421"/>
    <lineage>
        <taxon>Viruses</taxon>
        <taxon>Duplodnaviria</taxon>
        <taxon>Heunggongvirae</taxon>
        <taxon>Uroviricota</taxon>
        <taxon>Caudoviricetes</taxon>
        <taxon>Peduoviridae</taxon>
        <taxon>Maltschvirus</taxon>
        <taxon>Maltschvirus maltsch</taxon>
    </lineage>
</organism>
<protein>
    <submittedName>
        <fullName evidence="1">Recombination, repair and ssDNA binding protein UvsY</fullName>
    </submittedName>
</protein>
<gene>
    <name evidence="1" type="ORF">UFOVP58_114</name>
</gene>
<name>A0A6J5KWG7_9CAUD</name>
<proteinExistence type="predicted"/>
<dbReference type="InterPro" id="IPR021289">
    <property type="entry name" value="UvsY"/>
</dbReference>
<evidence type="ECO:0000313" key="1">
    <source>
        <dbReference type="EMBL" id="CAB4125337.1"/>
    </source>
</evidence>
<accession>A0A6J5KWG7</accession>